<reference evidence="3 4" key="1">
    <citation type="submission" date="2020-04" db="EMBL/GenBank/DDBJ databases">
        <title>Flammeovirga sp. SR4, a novel species isolated from seawater.</title>
        <authorList>
            <person name="Wang X."/>
        </authorList>
    </citation>
    <scope>NUCLEOTIDE SEQUENCE [LARGE SCALE GENOMIC DNA]</scope>
    <source>
        <strain evidence="3 4">SR4</strain>
    </source>
</reference>
<evidence type="ECO:0000313" key="3">
    <source>
        <dbReference type="EMBL" id="NLR92180.1"/>
    </source>
</evidence>
<dbReference type="EMBL" id="JABAIL010000004">
    <property type="protein sequence ID" value="NLR92180.1"/>
    <property type="molecule type" value="Genomic_DNA"/>
</dbReference>
<dbReference type="InterPro" id="IPR038765">
    <property type="entry name" value="Papain-like_cys_pep_sf"/>
</dbReference>
<dbReference type="PANTHER" id="PTHR35532:SF5">
    <property type="entry name" value="CARBOHYDRATE-BINDING DOMAIN-CONTAINING PROTEIN"/>
    <property type="match status" value="1"/>
</dbReference>
<comment type="caution">
    <text evidence="3">The sequence shown here is derived from an EMBL/GenBank/DDBJ whole genome shotgun (WGS) entry which is preliminary data.</text>
</comment>
<organism evidence="3 4">
    <name type="scientific">Flammeovirga agarivorans</name>
    <dbReference type="NCBI Taxonomy" id="2726742"/>
    <lineage>
        <taxon>Bacteria</taxon>
        <taxon>Pseudomonadati</taxon>
        <taxon>Bacteroidota</taxon>
        <taxon>Cytophagia</taxon>
        <taxon>Cytophagales</taxon>
        <taxon>Flammeovirgaceae</taxon>
        <taxon>Flammeovirga</taxon>
    </lineage>
</organism>
<accession>A0A7X8XWK1</accession>
<dbReference type="SMART" id="SM00460">
    <property type="entry name" value="TGc"/>
    <property type="match status" value="1"/>
</dbReference>
<feature type="chain" id="PRO_5031441299" evidence="1">
    <location>
        <begin position="22"/>
        <end position="407"/>
    </location>
</feature>
<evidence type="ECO:0000313" key="4">
    <source>
        <dbReference type="Proteomes" id="UP000585050"/>
    </source>
</evidence>
<evidence type="ECO:0000256" key="1">
    <source>
        <dbReference type="SAM" id="SignalP"/>
    </source>
</evidence>
<gene>
    <name evidence="3" type="ORF">HGP29_13215</name>
</gene>
<protein>
    <submittedName>
        <fullName evidence="3">Transglutaminase domain-containing protein</fullName>
    </submittedName>
</protein>
<feature type="signal peptide" evidence="1">
    <location>
        <begin position="1"/>
        <end position="21"/>
    </location>
</feature>
<keyword evidence="4" id="KW-1185">Reference proteome</keyword>
<sequence>MKYFFLNISVLLLLMGCSAKYQGIDQQYHSLLDRALTKAGDNRQDIEAALEDIPTEMKNGMAFLIAYMPERDLRTLSSAYLLENVQLAYQAKNEFLWGKSIPDSIFYNDVLPYALMNERRDDWRKDFYQRFAPIVKDCKSLEEAIQVINDTIIDIVEVKYSTEREKPDQSPYESIDQGLASCSGLSVLLADAFRAVGIPARLAGTPNWTLKEGNHNWNEVWVNGKWYFTEYYPSGLDKGWFLADAGAANTEDPKNWIYASSWKPAEHAFPLVWDYSIKYVHAHNVTDRYIKLWKKEQASHADQEGKVAVRIKMFKDKTCSLISNNRVESEITVSLDRKIIENGKTAGPLKDMNDILQFYLEEEKDYQITFMNDKGIPVTHTLEVEKEPMEVTLYHSEKPGKTHFPSK</sequence>
<dbReference type="InterPro" id="IPR002931">
    <property type="entry name" value="Transglutaminase-like"/>
</dbReference>
<dbReference type="Gene3D" id="3.10.620.30">
    <property type="match status" value="1"/>
</dbReference>
<keyword evidence="1" id="KW-0732">Signal</keyword>
<dbReference type="Pfam" id="PF01841">
    <property type="entry name" value="Transglut_core"/>
    <property type="match status" value="1"/>
</dbReference>
<dbReference type="AlphaFoldDB" id="A0A7X8XWK1"/>
<dbReference type="Proteomes" id="UP000585050">
    <property type="component" value="Unassembled WGS sequence"/>
</dbReference>
<dbReference type="SUPFAM" id="SSF54001">
    <property type="entry name" value="Cysteine proteinases"/>
    <property type="match status" value="1"/>
</dbReference>
<dbReference type="PANTHER" id="PTHR35532">
    <property type="entry name" value="SIMILAR TO POLYHYDROXYALKANOATE DEPOLYMERASE"/>
    <property type="match status" value="1"/>
</dbReference>
<evidence type="ECO:0000259" key="2">
    <source>
        <dbReference type="SMART" id="SM00460"/>
    </source>
</evidence>
<dbReference type="RefSeq" id="WP_168882900.1">
    <property type="nucleotide sequence ID" value="NZ_JABAIL010000004.1"/>
</dbReference>
<dbReference type="PROSITE" id="PS51257">
    <property type="entry name" value="PROKAR_LIPOPROTEIN"/>
    <property type="match status" value="1"/>
</dbReference>
<proteinExistence type="predicted"/>
<name>A0A7X8XWK1_9BACT</name>
<feature type="domain" description="Transglutaminase-like" evidence="2">
    <location>
        <begin position="174"/>
        <end position="233"/>
    </location>
</feature>